<proteinExistence type="predicted"/>
<name>A0A4P9VZ34_9FUNG</name>
<reference evidence="2" key="1">
    <citation type="journal article" date="2018" name="Nat. Microbiol.">
        <title>Leveraging single-cell genomics to expand the fungal tree of life.</title>
        <authorList>
            <person name="Ahrendt S.R."/>
            <person name="Quandt C.A."/>
            <person name="Ciobanu D."/>
            <person name="Clum A."/>
            <person name="Salamov A."/>
            <person name="Andreopoulos B."/>
            <person name="Cheng J.F."/>
            <person name="Woyke T."/>
            <person name="Pelin A."/>
            <person name="Henrissat B."/>
            <person name="Reynolds N.K."/>
            <person name="Benny G.L."/>
            <person name="Smith M.E."/>
            <person name="James T.Y."/>
            <person name="Grigoriev I.V."/>
        </authorList>
    </citation>
    <scope>NUCLEOTIDE SEQUENCE [LARGE SCALE GENOMIC DNA]</scope>
</reference>
<dbReference type="OrthoDB" id="10538943at2759"/>
<protein>
    <submittedName>
        <fullName evidence="1">Uncharacterized protein</fullName>
    </submittedName>
</protein>
<evidence type="ECO:0000313" key="2">
    <source>
        <dbReference type="Proteomes" id="UP000269721"/>
    </source>
</evidence>
<evidence type="ECO:0000313" key="1">
    <source>
        <dbReference type="EMBL" id="RKO85024.1"/>
    </source>
</evidence>
<gene>
    <name evidence="1" type="ORF">BDK51DRAFT_32215</name>
</gene>
<keyword evidence="2" id="KW-1185">Reference proteome</keyword>
<accession>A0A4P9VZ34</accession>
<sequence>MSDDVAFTPFRVSTTTVTGSFDSFVNIVDIAKYLSIDDVIIGVKLVYAGGYSSIIRGVARLSKKMKDFYNQVTITIRMPIDRDDRTQASMLIENFQLVKMIAIEKNSPPELRLLTSHDHLLYSSNGTCIGWKMDDRIFVSNKWVNNSKNVYSLDGVKIGEKRLLFDTEAPRNFEVKYGCIYSLNKIIGTEVNIFYLRIDLENIFTNADV</sequence>
<organism evidence="1 2">
    <name type="scientific">Blyttiomyces helicus</name>
    <dbReference type="NCBI Taxonomy" id="388810"/>
    <lineage>
        <taxon>Eukaryota</taxon>
        <taxon>Fungi</taxon>
        <taxon>Fungi incertae sedis</taxon>
        <taxon>Chytridiomycota</taxon>
        <taxon>Chytridiomycota incertae sedis</taxon>
        <taxon>Chytridiomycetes</taxon>
        <taxon>Chytridiomycetes incertae sedis</taxon>
        <taxon>Blyttiomyces</taxon>
    </lineage>
</organism>
<dbReference type="AlphaFoldDB" id="A0A4P9VZ34"/>
<dbReference type="EMBL" id="KZ999487">
    <property type="protein sequence ID" value="RKO85024.1"/>
    <property type="molecule type" value="Genomic_DNA"/>
</dbReference>
<dbReference type="Proteomes" id="UP000269721">
    <property type="component" value="Unassembled WGS sequence"/>
</dbReference>